<evidence type="ECO:0000256" key="1">
    <source>
        <dbReference type="SAM" id="SignalP"/>
    </source>
</evidence>
<evidence type="ECO:0000313" key="3">
    <source>
        <dbReference type="Proteomes" id="UP000317650"/>
    </source>
</evidence>
<accession>A0A4S8IZ14</accession>
<comment type="caution">
    <text evidence="2">The sequence shown here is derived from an EMBL/GenBank/DDBJ whole genome shotgun (WGS) entry which is preliminary data.</text>
</comment>
<feature type="signal peptide" evidence="1">
    <location>
        <begin position="1"/>
        <end position="21"/>
    </location>
</feature>
<feature type="chain" id="PRO_5020698313" evidence="1">
    <location>
        <begin position="22"/>
        <end position="69"/>
    </location>
</feature>
<gene>
    <name evidence="2" type="ORF">C4D60_Mb10t22240</name>
</gene>
<reference evidence="2 3" key="1">
    <citation type="journal article" date="2019" name="Nat. Plants">
        <title>Genome sequencing of Musa balbisiana reveals subgenome evolution and function divergence in polyploid bananas.</title>
        <authorList>
            <person name="Yao X."/>
        </authorList>
    </citation>
    <scope>NUCLEOTIDE SEQUENCE [LARGE SCALE GENOMIC DNA]</scope>
    <source>
        <strain evidence="3">cv. DH-PKW</strain>
        <tissue evidence="2">Leaves</tissue>
    </source>
</reference>
<sequence>MAVAPWIAVVLLLSVVVGSRGFYLPGVAPADFQKVRSFCPLLDLFPELTFDRVGGLIPPDAEQVLISLA</sequence>
<organism evidence="2 3">
    <name type="scientific">Musa balbisiana</name>
    <name type="common">Banana</name>
    <dbReference type="NCBI Taxonomy" id="52838"/>
    <lineage>
        <taxon>Eukaryota</taxon>
        <taxon>Viridiplantae</taxon>
        <taxon>Streptophyta</taxon>
        <taxon>Embryophyta</taxon>
        <taxon>Tracheophyta</taxon>
        <taxon>Spermatophyta</taxon>
        <taxon>Magnoliopsida</taxon>
        <taxon>Liliopsida</taxon>
        <taxon>Zingiberales</taxon>
        <taxon>Musaceae</taxon>
        <taxon>Musa</taxon>
    </lineage>
</organism>
<dbReference type="Proteomes" id="UP000317650">
    <property type="component" value="Chromosome 10"/>
</dbReference>
<proteinExistence type="predicted"/>
<keyword evidence="1" id="KW-0732">Signal</keyword>
<dbReference type="AlphaFoldDB" id="A0A4S8IZ14"/>
<keyword evidence="3" id="KW-1185">Reference proteome</keyword>
<dbReference type="EMBL" id="PYDT01000008">
    <property type="protein sequence ID" value="THU54173.1"/>
    <property type="molecule type" value="Genomic_DNA"/>
</dbReference>
<name>A0A4S8IZ14_MUSBA</name>
<protein>
    <submittedName>
        <fullName evidence="2">Uncharacterized protein</fullName>
    </submittedName>
</protein>
<evidence type="ECO:0000313" key="2">
    <source>
        <dbReference type="EMBL" id="THU54173.1"/>
    </source>
</evidence>